<name>A0A0D9XEU3_9ORYZ</name>
<keyword evidence="1" id="KW-0732">Signal</keyword>
<proteinExistence type="predicted"/>
<feature type="chain" id="PRO_5002350166" evidence="1">
    <location>
        <begin position="27"/>
        <end position="71"/>
    </location>
</feature>
<evidence type="ECO:0000313" key="2">
    <source>
        <dbReference type="EnsemblPlants" id="LPERR09G10160.1"/>
    </source>
</evidence>
<dbReference type="HOGENOM" id="CLU_2743684_0_0_1"/>
<dbReference type="EnsemblPlants" id="LPERR09G10160.1">
    <property type="protein sequence ID" value="LPERR09G10160.1"/>
    <property type="gene ID" value="LPERR09G10160"/>
</dbReference>
<feature type="signal peptide" evidence="1">
    <location>
        <begin position="1"/>
        <end position="26"/>
    </location>
</feature>
<evidence type="ECO:0000313" key="3">
    <source>
        <dbReference type="Proteomes" id="UP000032180"/>
    </source>
</evidence>
<reference evidence="2" key="3">
    <citation type="submission" date="2015-04" db="UniProtKB">
        <authorList>
            <consortium name="EnsemblPlants"/>
        </authorList>
    </citation>
    <scope>IDENTIFICATION</scope>
</reference>
<keyword evidence="3" id="KW-1185">Reference proteome</keyword>
<evidence type="ECO:0000256" key="1">
    <source>
        <dbReference type="SAM" id="SignalP"/>
    </source>
</evidence>
<dbReference type="Gramene" id="LPERR09G10160.1">
    <property type="protein sequence ID" value="LPERR09G10160.1"/>
    <property type="gene ID" value="LPERR09G10160"/>
</dbReference>
<dbReference type="AlphaFoldDB" id="A0A0D9XEU3"/>
<organism evidence="2 3">
    <name type="scientific">Leersia perrieri</name>
    <dbReference type="NCBI Taxonomy" id="77586"/>
    <lineage>
        <taxon>Eukaryota</taxon>
        <taxon>Viridiplantae</taxon>
        <taxon>Streptophyta</taxon>
        <taxon>Embryophyta</taxon>
        <taxon>Tracheophyta</taxon>
        <taxon>Spermatophyta</taxon>
        <taxon>Magnoliopsida</taxon>
        <taxon>Liliopsida</taxon>
        <taxon>Poales</taxon>
        <taxon>Poaceae</taxon>
        <taxon>BOP clade</taxon>
        <taxon>Oryzoideae</taxon>
        <taxon>Oryzeae</taxon>
        <taxon>Oryzinae</taxon>
        <taxon>Leersia</taxon>
    </lineage>
</organism>
<dbReference type="Proteomes" id="UP000032180">
    <property type="component" value="Chromosome 9"/>
</dbReference>
<reference evidence="2 3" key="1">
    <citation type="submission" date="2012-08" db="EMBL/GenBank/DDBJ databases">
        <title>Oryza genome evolution.</title>
        <authorList>
            <person name="Wing R.A."/>
        </authorList>
    </citation>
    <scope>NUCLEOTIDE SEQUENCE</scope>
</reference>
<accession>A0A0D9XEU3</accession>
<sequence>MSRAVALAAVLLLLLLAVTAPPLAAAEESAGGEAGKLASAGSAFKSAAANAFGIGSDINGVPVNPAPGATA</sequence>
<reference evidence="3" key="2">
    <citation type="submission" date="2013-12" db="EMBL/GenBank/DDBJ databases">
        <authorList>
            <person name="Yu Y."/>
            <person name="Lee S."/>
            <person name="de Baynast K."/>
            <person name="Wissotski M."/>
            <person name="Liu L."/>
            <person name="Talag J."/>
            <person name="Goicoechea J."/>
            <person name="Angelova A."/>
            <person name="Jetty R."/>
            <person name="Kudrna D."/>
            <person name="Golser W."/>
            <person name="Rivera L."/>
            <person name="Zhang J."/>
            <person name="Wing R."/>
        </authorList>
    </citation>
    <scope>NUCLEOTIDE SEQUENCE</scope>
</reference>
<protein>
    <submittedName>
        <fullName evidence="2">Uncharacterized protein</fullName>
    </submittedName>
</protein>